<gene>
    <name evidence="2" type="ORF">AVDCRST_MAG19-3589</name>
</gene>
<dbReference type="AlphaFoldDB" id="A0A6J4VI36"/>
<accession>A0A6J4VI36</accession>
<feature type="region of interest" description="Disordered" evidence="1">
    <location>
        <begin position="1"/>
        <end position="100"/>
    </location>
</feature>
<proteinExistence type="predicted"/>
<reference evidence="2" key="1">
    <citation type="submission" date="2020-02" db="EMBL/GenBank/DDBJ databases">
        <authorList>
            <person name="Meier V. D."/>
        </authorList>
    </citation>
    <scope>NUCLEOTIDE SEQUENCE</scope>
    <source>
        <strain evidence="2">AVDCRST_MAG19</strain>
    </source>
</reference>
<evidence type="ECO:0000256" key="1">
    <source>
        <dbReference type="SAM" id="MobiDB-lite"/>
    </source>
</evidence>
<feature type="non-terminal residue" evidence="2">
    <location>
        <position position="100"/>
    </location>
</feature>
<feature type="non-terminal residue" evidence="2">
    <location>
        <position position="1"/>
    </location>
</feature>
<evidence type="ECO:0000313" key="2">
    <source>
        <dbReference type="EMBL" id="CAA9577968.1"/>
    </source>
</evidence>
<name>A0A6J4VI36_9BACT</name>
<feature type="compositionally biased region" description="Low complexity" evidence="1">
    <location>
        <begin position="36"/>
        <end position="48"/>
    </location>
</feature>
<organism evidence="2">
    <name type="scientific">uncultured Thermomicrobiales bacterium</name>
    <dbReference type="NCBI Taxonomy" id="1645740"/>
    <lineage>
        <taxon>Bacteria</taxon>
        <taxon>Pseudomonadati</taxon>
        <taxon>Thermomicrobiota</taxon>
        <taxon>Thermomicrobia</taxon>
        <taxon>Thermomicrobiales</taxon>
        <taxon>environmental samples</taxon>
    </lineage>
</organism>
<sequence>GDVQRRRPRLSAREGDPRRVRRQYDTAAPIGLPDAPSRVVPSPRFRPSQTPLDQGIHQGLLDPTERSRTVGRGGGRTVVPPGTVPPLQAASGFGRAERGL</sequence>
<feature type="compositionally biased region" description="Basic residues" evidence="1">
    <location>
        <begin position="1"/>
        <end position="10"/>
    </location>
</feature>
<protein>
    <submittedName>
        <fullName evidence="2">Uncharacterized protein</fullName>
    </submittedName>
</protein>
<feature type="compositionally biased region" description="Basic and acidic residues" evidence="1">
    <location>
        <begin position="11"/>
        <end position="24"/>
    </location>
</feature>
<dbReference type="EMBL" id="CADCWL010000201">
    <property type="protein sequence ID" value="CAA9577968.1"/>
    <property type="molecule type" value="Genomic_DNA"/>
</dbReference>